<keyword evidence="2" id="KW-1185">Reference proteome</keyword>
<dbReference type="Proteomes" id="UP000324222">
    <property type="component" value="Unassembled WGS sequence"/>
</dbReference>
<name>A0A5B7IKB2_PORTR</name>
<comment type="caution">
    <text evidence="1">The sequence shown here is derived from an EMBL/GenBank/DDBJ whole genome shotgun (WGS) entry which is preliminary data.</text>
</comment>
<dbReference type="EMBL" id="VSRR010060710">
    <property type="protein sequence ID" value="MPC82775.1"/>
    <property type="molecule type" value="Genomic_DNA"/>
</dbReference>
<accession>A0A5B7IKB2</accession>
<protein>
    <submittedName>
        <fullName evidence="1">Uncharacterized protein</fullName>
    </submittedName>
</protein>
<organism evidence="1 2">
    <name type="scientific">Portunus trituberculatus</name>
    <name type="common">Swimming crab</name>
    <name type="synonym">Neptunus trituberculatus</name>
    <dbReference type="NCBI Taxonomy" id="210409"/>
    <lineage>
        <taxon>Eukaryota</taxon>
        <taxon>Metazoa</taxon>
        <taxon>Ecdysozoa</taxon>
        <taxon>Arthropoda</taxon>
        <taxon>Crustacea</taxon>
        <taxon>Multicrustacea</taxon>
        <taxon>Malacostraca</taxon>
        <taxon>Eumalacostraca</taxon>
        <taxon>Eucarida</taxon>
        <taxon>Decapoda</taxon>
        <taxon>Pleocyemata</taxon>
        <taxon>Brachyura</taxon>
        <taxon>Eubrachyura</taxon>
        <taxon>Portunoidea</taxon>
        <taxon>Portunidae</taxon>
        <taxon>Portuninae</taxon>
        <taxon>Portunus</taxon>
    </lineage>
</organism>
<gene>
    <name evidence="1" type="ORF">E2C01_077457</name>
</gene>
<sequence>MDSFLQLKVPPENKSDGVLVAAGAPRPKEKPVVAEVVVVGAAGVVPKENPVRVVGAVEAGATEAVGRAKLPTAGAVVLVGRPKLKLLVVVAGAKLRMKE</sequence>
<evidence type="ECO:0000313" key="2">
    <source>
        <dbReference type="Proteomes" id="UP000324222"/>
    </source>
</evidence>
<evidence type="ECO:0000313" key="1">
    <source>
        <dbReference type="EMBL" id="MPC82775.1"/>
    </source>
</evidence>
<proteinExistence type="predicted"/>
<reference evidence="1 2" key="1">
    <citation type="submission" date="2019-05" db="EMBL/GenBank/DDBJ databases">
        <title>Another draft genome of Portunus trituberculatus and its Hox gene families provides insights of decapod evolution.</title>
        <authorList>
            <person name="Jeong J.-H."/>
            <person name="Song I."/>
            <person name="Kim S."/>
            <person name="Choi T."/>
            <person name="Kim D."/>
            <person name="Ryu S."/>
            <person name="Kim W."/>
        </authorList>
    </citation>
    <scope>NUCLEOTIDE SEQUENCE [LARGE SCALE GENOMIC DNA]</scope>
    <source>
        <tissue evidence="1">Muscle</tissue>
    </source>
</reference>
<dbReference type="AlphaFoldDB" id="A0A5B7IKB2"/>